<sequence length="165" mass="18557">MTKKSPGDELPPSGININIDYFADRLSDQGREIIYTIAPVALENFARKNADYGDTSFDLGIAGQYAELWRKVGKLKGPMWEGKELAFEQMDEILQDLIGHCLLSLYFLHTNEVGRITPVASKALNSAMGNHLQHFPEEELGTYCNIDPSGRCTKTSHYEMKEQND</sequence>
<accession>A0AA49GZK0</accession>
<evidence type="ECO:0000313" key="1">
    <source>
        <dbReference type="EMBL" id="UJQ86396.1"/>
    </source>
</evidence>
<dbReference type="EMBL" id="OL455890">
    <property type="protein sequence ID" value="UJQ86396.1"/>
    <property type="molecule type" value="Genomic_DNA"/>
</dbReference>
<evidence type="ECO:0000313" key="2">
    <source>
        <dbReference type="Proteomes" id="UP001201386"/>
    </source>
</evidence>
<gene>
    <name evidence="1" type="primary">67</name>
    <name evidence="1" type="ORF">WOJTEK_67</name>
</gene>
<dbReference type="Proteomes" id="UP001201386">
    <property type="component" value="Segment"/>
</dbReference>
<name>A0AA49GZK0_9CAUD</name>
<proteinExistence type="predicted"/>
<reference evidence="1 2" key="1">
    <citation type="submission" date="2021-11" db="EMBL/GenBank/DDBJ databases">
        <authorList>
            <person name="Puthoff D.P."/>
            <person name="Dawson N.J."/>
            <person name="McNemar A."/>
            <person name="Wilson J.R."/>
            <person name="Ball S.L."/>
            <person name="Garlena R.A."/>
            <person name="Russell D.A."/>
            <person name="Jacobs-Sera D."/>
            <person name="Hatfull G.F."/>
        </authorList>
    </citation>
    <scope>NUCLEOTIDE SEQUENCE [LARGE SCALE GENOMIC DNA]</scope>
</reference>
<protein>
    <submittedName>
        <fullName evidence="1">Uncharacterized protein</fullName>
    </submittedName>
</protein>
<keyword evidence="2" id="KW-1185">Reference proteome</keyword>
<organism evidence="1 2">
    <name type="scientific">Gordonia phage Wojtek</name>
    <dbReference type="NCBI Taxonomy" id="2910758"/>
    <lineage>
        <taxon>Viruses</taxon>
        <taxon>Duplodnaviria</taxon>
        <taxon>Heunggongvirae</taxon>
        <taxon>Uroviricota</taxon>
        <taxon>Caudoviricetes</taxon>
        <taxon>Dovevirinae</taxon>
        <taxon>Lambovirus</taxon>
        <taxon>Lambovirus wojtek</taxon>
    </lineage>
</organism>